<evidence type="ECO:0000313" key="1">
    <source>
        <dbReference type="EMBL" id="MUI39808.1"/>
    </source>
</evidence>
<dbReference type="AlphaFoldDB" id="A0A2K4XIC5"/>
<geneLocation type="plasmid" evidence="3 6">
    <name>unnamed1</name>
</geneLocation>
<dbReference type="EMBL" id="WOAD01000112">
    <property type="protein sequence ID" value="MUI39808.1"/>
    <property type="molecule type" value="Genomic_DNA"/>
</dbReference>
<dbReference type="RefSeq" id="WP_019484811.1">
    <property type="nucleotide sequence ID" value="NZ_CBDDSI010000018.1"/>
</dbReference>
<dbReference type="GeneID" id="40042543"/>
<sequence>MTTKPDYDGNHIKNQCSHCNASGQGSAEANENATAKALDLYVRVGLGQLERLTELLRDGILPMAGLDPTRPRQEASVEVIQRFDALMLEAKRLLGYPAPGSHGIHHPHVHQTVKTARAVQRQQEQTQ</sequence>
<dbReference type="Proteomes" id="UP001297540">
    <property type="component" value="Plasmid unnamed1"/>
</dbReference>
<protein>
    <submittedName>
        <fullName evidence="1">Uncharacterized protein</fullName>
    </submittedName>
</protein>
<name>A0A2K4XIC5_PSEAI</name>
<dbReference type="EMBL" id="CP136985">
    <property type="protein sequence ID" value="WOS74491.1"/>
    <property type="molecule type" value="Genomic_DNA"/>
</dbReference>
<reference evidence="3" key="3">
    <citation type="submission" date="2023-06" db="EMBL/GenBank/DDBJ databases">
        <authorList>
            <consortium name="Clinical and Environmental Microbiology Branch: Whole genome sequencing antimicrobial resistance pathogens in the healthcare setting"/>
        </authorList>
    </citation>
    <scope>NUCLEOTIDE SEQUENCE</scope>
    <source>
        <strain evidence="3">2021CK-01020</strain>
        <plasmid evidence="3">unnamed1</plasmid>
    </source>
</reference>
<evidence type="ECO:0000313" key="6">
    <source>
        <dbReference type="Proteomes" id="UP001297540"/>
    </source>
</evidence>
<keyword evidence="3" id="KW-0614">Plasmid</keyword>
<evidence type="ECO:0000313" key="3">
    <source>
        <dbReference type="EMBL" id="WOS74491.1"/>
    </source>
</evidence>
<evidence type="ECO:0000313" key="4">
    <source>
        <dbReference type="Proteomes" id="UP000276985"/>
    </source>
</evidence>
<gene>
    <name evidence="2" type="ORF">DY940_33765</name>
    <name evidence="1" type="ORF">GNQ48_33250</name>
    <name evidence="3" type="ORF">L4V69_02625</name>
</gene>
<evidence type="ECO:0000313" key="2">
    <source>
        <dbReference type="EMBL" id="RTS38363.1"/>
    </source>
</evidence>
<dbReference type="Proteomes" id="UP000276985">
    <property type="component" value="Unassembled WGS sequence"/>
</dbReference>
<reference evidence="2 4" key="1">
    <citation type="submission" date="2018-12" db="EMBL/GenBank/DDBJ databases">
        <title>Pseudomonas aeruginosa Diversity Panel.</title>
        <authorList>
            <person name="Snesrud E."/>
            <person name="Mcgann P."/>
        </authorList>
    </citation>
    <scope>NUCLEOTIDE SEQUENCE [LARGE SCALE GENOMIC DNA]</scope>
    <source>
        <strain evidence="2 4">MRSN6241</strain>
    </source>
</reference>
<accession>A0A2K4XIC5</accession>
<proteinExistence type="predicted"/>
<reference evidence="1 5" key="2">
    <citation type="submission" date="2019-11" db="EMBL/GenBank/DDBJ databases">
        <title>Genomes of ocular Pseudomonas aeruginosa isolates.</title>
        <authorList>
            <person name="Khan M."/>
            <person name="Rice S.A."/>
            <person name="Willcox M.D.P."/>
            <person name="Stapleton F."/>
        </authorList>
    </citation>
    <scope>NUCLEOTIDE SEQUENCE [LARGE SCALE GENOMIC DNA]</scope>
    <source>
        <strain evidence="1 5">PA221</strain>
    </source>
</reference>
<dbReference type="EMBL" id="RXTL01000067">
    <property type="protein sequence ID" value="RTS38363.1"/>
    <property type="molecule type" value="Genomic_DNA"/>
</dbReference>
<evidence type="ECO:0000313" key="5">
    <source>
        <dbReference type="Proteomes" id="UP000433532"/>
    </source>
</evidence>
<dbReference type="Proteomes" id="UP000433532">
    <property type="component" value="Unassembled WGS sequence"/>
</dbReference>
<organism evidence="1 5">
    <name type="scientific">Pseudomonas aeruginosa</name>
    <dbReference type="NCBI Taxonomy" id="287"/>
    <lineage>
        <taxon>Bacteria</taxon>
        <taxon>Pseudomonadati</taxon>
        <taxon>Pseudomonadota</taxon>
        <taxon>Gammaproteobacteria</taxon>
        <taxon>Pseudomonadales</taxon>
        <taxon>Pseudomonadaceae</taxon>
        <taxon>Pseudomonas</taxon>
    </lineage>
</organism>
<reference evidence="3" key="4">
    <citation type="submission" date="2023-10" db="EMBL/GenBank/DDBJ databases">
        <title>Pathogen: clinical or host-associated sample.</title>
        <authorList>
            <person name="Hergert J."/>
            <person name="Casey R."/>
            <person name="Wagner J."/>
            <person name="Young E.L."/>
            <person name="Oakeson K.F."/>
        </authorList>
    </citation>
    <scope>NUCLEOTIDE SEQUENCE</scope>
    <source>
        <strain evidence="3">2021CK-01020</strain>
        <plasmid evidence="3">unnamed1</plasmid>
    </source>
</reference>